<dbReference type="EC" id="2.7.11.22" evidence="2"/>
<evidence type="ECO:0000259" key="12">
    <source>
        <dbReference type="PROSITE" id="PS50011"/>
    </source>
</evidence>
<evidence type="ECO:0000256" key="10">
    <source>
        <dbReference type="PROSITE-ProRule" id="PRU10141"/>
    </source>
</evidence>
<comment type="caution">
    <text evidence="13">The sequence shown here is derived from an EMBL/GenBank/DDBJ whole genome shotgun (WGS) entry which is preliminary data.</text>
</comment>
<dbReference type="GO" id="GO:0004693">
    <property type="term" value="F:cyclin-dependent protein serine/threonine kinase activity"/>
    <property type="evidence" value="ECO:0007669"/>
    <property type="project" value="UniProtKB-EC"/>
</dbReference>
<evidence type="ECO:0000256" key="4">
    <source>
        <dbReference type="ARBA" id="ARBA00022679"/>
    </source>
</evidence>
<name>A0A8H7ZTI5_9FUNG</name>
<organism evidence="13 14">
    <name type="scientific">Olpidium bornovanus</name>
    <dbReference type="NCBI Taxonomy" id="278681"/>
    <lineage>
        <taxon>Eukaryota</taxon>
        <taxon>Fungi</taxon>
        <taxon>Fungi incertae sedis</taxon>
        <taxon>Olpidiomycota</taxon>
        <taxon>Olpidiomycotina</taxon>
        <taxon>Olpidiomycetes</taxon>
        <taxon>Olpidiales</taxon>
        <taxon>Olpidiaceae</taxon>
        <taxon>Olpidium</taxon>
    </lineage>
</organism>
<dbReference type="EMBL" id="JAEFCI010007722">
    <property type="protein sequence ID" value="KAG5458912.1"/>
    <property type="molecule type" value="Genomic_DNA"/>
</dbReference>
<dbReference type="Gene3D" id="1.10.510.10">
    <property type="entry name" value="Transferase(Phosphotransferase) domain 1"/>
    <property type="match status" value="1"/>
</dbReference>
<evidence type="ECO:0000313" key="13">
    <source>
        <dbReference type="EMBL" id="KAG5458912.1"/>
    </source>
</evidence>
<dbReference type="GO" id="GO:0005634">
    <property type="term" value="C:nucleus"/>
    <property type="evidence" value="ECO:0007669"/>
    <property type="project" value="TreeGrafter"/>
</dbReference>
<proteinExistence type="inferred from homology"/>
<dbReference type="PANTHER" id="PTHR24056">
    <property type="entry name" value="CELL DIVISION PROTEIN KINASE"/>
    <property type="match status" value="1"/>
</dbReference>
<keyword evidence="6" id="KW-0418">Kinase</keyword>
<evidence type="ECO:0000256" key="8">
    <source>
        <dbReference type="ARBA" id="ARBA00047811"/>
    </source>
</evidence>
<reference evidence="13 14" key="1">
    <citation type="journal article" name="Sci. Rep.">
        <title>Genome-scale phylogenetic analyses confirm Olpidium as the closest living zoosporic fungus to the non-flagellated, terrestrial fungi.</title>
        <authorList>
            <person name="Chang Y."/>
            <person name="Rochon D."/>
            <person name="Sekimoto S."/>
            <person name="Wang Y."/>
            <person name="Chovatia M."/>
            <person name="Sandor L."/>
            <person name="Salamov A."/>
            <person name="Grigoriev I.V."/>
            <person name="Stajich J.E."/>
            <person name="Spatafora J.W."/>
        </authorList>
    </citation>
    <scope>NUCLEOTIDE SEQUENCE [LARGE SCALE GENOMIC DNA]</scope>
    <source>
        <strain evidence="13">S191</strain>
    </source>
</reference>
<keyword evidence="5 10" id="KW-0547">Nucleotide-binding</keyword>
<gene>
    <name evidence="13" type="ORF">BJ554DRAFT_777</name>
</gene>
<evidence type="ECO:0000256" key="1">
    <source>
        <dbReference type="ARBA" id="ARBA00006485"/>
    </source>
</evidence>
<keyword evidence="14" id="KW-1185">Reference proteome</keyword>
<comment type="catalytic activity">
    <reaction evidence="8">
        <text>L-threonyl-[protein] + ATP = O-phospho-L-threonyl-[protein] + ADP + H(+)</text>
        <dbReference type="Rhea" id="RHEA:46608"/>
        <dbReference type="Rhea" id="RHEA-COMP:11060"/>
        <dbReference type="Rhea" id="RHEA-COMP:11605"/>
        <dbReference type="ChEBI" id="CHEBI:15378"/>
        <dbReference type="ChEBI" id="CHEBI:30013"/>
        <dbReference type="ChEBI" id="CHEBI:30616"/>
        <dbReference type="ChEBI" id="CHEBI:61977"/>
        <dbReference type="ChEBI" id="CHEBI:456216"/>
        <dbReference type="EC" id="2.7.11.22"/>
    </reaction>
</comment>
<evidence type="ECO:0000256" key="6">
    <source>
        <dbReference type="ARBA" id="ARBA00022777"/>
    </source>
</evidence>
<feature type="binding site" evidence="10">
    <location>
        <position position="136"/>
    </location>
    <ligand>
        <name>ATP</name>
        <dbReference type="ChEBI" id="CHEBI:30616"/>
    </ligand>
</feature>
<dbReference type="Pfam" id="PF00069">
    <property type="entry name" value="Pkinase"/>
    <property type="match status" value="1"/>
</dbReference>
<evidence type="ECO:0000256" key="5">
    <source>
        <dbReference type="ARBA" id="ARBA00022741"/>
    </source>
</evidence>
<protein>
    <recommendedName>
        <fullName evidence="2">cyclin-dependent kinase</fullName>
        <ecNumber evidence="2">2.7.11.22</ecNumber>
    </recommendedName>
</protein>
<evidence type="ECO:0000256" key="11">
    <source>
        <dbReference type="RuleBase" id="RU000304"/>
    </source>
</evidence>
<dbReference type="GO" id="GO:0005524">
    <property type="term" value="F:ATP binding"/>
    <property type="evidence" value="ECO:0007669"/>
    <property type="project" value="UniProtKB-UniRule"/>
</dbReference>
<comment type="similarity">
    <text evidence="1">Belongs to the protein kinase superfamily. CMGC Ser/Thr protein kinase family. CDC2/CDKX subfamily.</text>
</comment>
<dbReference type="InterPro" id="IPR017441">
    <property type="entry name" value="Protein_kinase_ATP_BS"/>
</dbReference>
<evidence type="ECO:0000313" key="14">
    <source>
        <dbReference type="Proteomes" id="UP000673691"/>
    </source>
</evidence>
<dbReference type="PROSITE" id="PS00108">
    <property type="entry name" value="PROTEIN_KINASE_ST"/>
    <property type="match status" value="1"/>
</dbReference>
<feature type="domain" description="Protein kinase" evidence="12">
    <location>
        <begin position="107"/>
        <end position="339"/>
    </location>
</feature>
<dbReference type="OrthoDB" id="1732493at2759"/>
<dbReference type="Gene3D" id="3.30.200.20">
    <property type="entry name" value="Phosphorylase Kinase, domain 1"/>
    <property type="match status" value="1"/>
</dbReference>
<dbReference type="PANTHER" id="PTHR24056:SF171">
    <property type="entry name" value="CYCLIN-DEPENDENT KINASE 20"/>
    <property type="match status" value="1"/>
</dbReference>
<dbReference type="SUPFAM" id="SSF56112">
    <property type="entry name" value="Protein kinase-like (PK-like)"/>
    <property type="match status" value="1"/>
</dbReference>
<evidence type="ECO:0000256" key="2">
    <source>
        <dbReference type="ARBA" id="ARBA00012425"/>
    </source>
</evidence>
<dbReference type="SMART" id="SM00220">
    <property type="entry name" value="S_TKc"/>
    <property type="match status" value="1"/>
</dbReference>
<comment type="catalytic activity">
    <reaction evidence="9">
        <text>L-seryl-[protein] + ATP = O-phospho-L-seryl-[protein] + ADP + H(+)</text>
        <dbReference type="Rhea" id="RHEA:17989"/>
        <dbReference type="Rhea" id="RHEA-COMP:9863"/>
        <dbReference type="Rhea" id="RHEA-COMP:11604"/>
        <dbReference type="ChEBI" id="CHEBI:15378"/>
        <dbReference type="ChEBI" id="CHEBI:29999"/>
        <dbReference type="ChEBI" id="CHEBI:30616"/>
        <dbReference type="ChEBI" id="CHEBI:83421"/>
        <dbReference type="ChEBI" id="CHEBI:456216"/>
        <dbReference type="EC" id="2.7.11.22"/>
    </reaction>
</comment>
<dbReference type="InterPro" id="IPR008271">
    <property type="entry name" value="Ser/Thr_kinase_AS"/>
</dbReference>
<dbReference type="Proteomes" id="UP000673691">
    <property type="component" value="Unassembled WGS sequence"/>
</dbReference>
<dbReference type="InterPro" id="IPR011009">
    <property type="entry name" value="Kinase-like_dom_sf"/>
</dbReference>
<evidence type="ECO:0000256" key="7">
    <source>
        <dbReference type="ARBA" id="ARBA00022840"/>
    </source>
</evidence>
<dbReference type="PROSITE" id="PS50011">
    <property type="entry name" value="PROTEIN_KINASE_DOM"/>
    <property type="match status" value="1"/>
</dbReference>
<sequence>MPLGKQASYFTGSANADCAECRETRRADALQAAIAPRARPRALTLRDRMVPDRHYSLTTDSATPLPRPSRRMDSLEQYVGVRLCSVTLSSLPRCTELTSGFATKRRYKVLGRIGEGAHGVVLKAKVIETGEMVALKKVPLRRLEDGIPNTILREIKALQEIDHQNSAGFVLVFEYMLSDLAEVLRNAQRPLSASHVKSYMLMLLKGVAYVHEKAIVHRDLKPANLLISPSGILKLADFGLARVHSNEGERGKPGRGAANMRRHVPCTHCCRIWRSFEIATRALKCFALRNIPQALLDPYFFMNPLPAHPLELPIPIKQPREHFDVDMPLEFPGFLVSVS</sequence>
<evidence type="ECO:0000256" key="9">
    <source>
        <dbReference type="ARBA" id="ARBA00048367"/>
    </source>
</evidence>
<accession>A0A8H7ZTI5</accession>
<keyword evidence="3 11" id="KW-0723">Serine/threonine-protein kinase</keyword>
<evidence type="ECO:0000256" key="3">
    <source>
        <dbReference type="ARBA" id="ARBA00022527"/>
    </source>
</evidence>
<dbReference type="InterPro" id="IPR000719">
    <property type="entry name" value="Prot_kinase_dom"/>
</dbReference>
<dbReference type="InterPro" id="IPR050108">
    <property type="entry name" value="CDK"/>
</dbReference>
<dbReference type="AlphaFoldDB" id="A0A8H7ZTI5"/>
<keyword evidence="7 10" id="KW-0067">ATP-binding</keyword>
<keyword evidence="4" id="KW-0808">Transferase</keyword>
<dbReference type="PROSITE" id="PS00107">
    <property type="entry name" value="PROTEIN_KINASE_ATP"/>
    <property type="match status" value="1"/>
</dbReference>